<dbReference type="Proteomes" id="UP000553059">
    <property type="component" value="Unassembled WGS sequence"/>
</dbReference>
<evidence type="ECO:0000313" key="2">
    <source>
        <dbReference type="EMBL" id="HHY28363.1"/>
    </source>
</evidence>
<name>A0A7C6Z6E4_9FIRM</name>
<accession>A0A7C6Z6E4</accession>
<evidence type="ECO:0000313" key="3">
    <source>
        <dbReference type="Proteomes" id="UP000553059"/>
    </source>
</evidence>
<feature type="domain" description="DUF2007" evidence="1">
    <location>
        <begin position="9"/>
        <end position="67"/>
    </location>
</feature>
<reference evidence="2 3" key="1">
    <citation type="journal article" date="2020" name="Biotechnol. Biofuels">
        <title>New insights from the biogas microbiome by comprehensive genome-resolved metagenomics of nearly 1600 species originating from multiple anaerobic digesters.</title>
        <authorList>
            <person name="Campanaro S."/>
            <person name="Treu L."/>
            <person name="Rodriguez-R L.M."/>
            <person name="Kovalovszki A."/>
            <person name="Ziels R.M."/>
            <person name="Maus I."/>
            <person name="Zhu X."/>
            <person name="Kougias P.G."/>
            <person name="Basile A."/>
            <person name="Luo G."/>
            <person name="Schluter A."/>
            <person name="Konstantinidis K.T."/>
            <person name="Angelidaki I."/>
        </authorList>
    </citation>
    <scope>NUCLEOTIDE SEQUENCE [LARGE SCALE GENOMIC DNA]</scope>
    <source>
        <strain evidence="2">AS05jafATM_4</strain>
    </source>
</reference>
<organism evidence="2 3">
    <name type="scientific">Desulfitobacterium dehalogenans</name>
    <dbReference type="NCBI Taxonomy" id="36854"/>
    <lineage>
        <taxon>Bacteria</taxon>
        <taxon>Bacillati</taxon>
        <taxon>Bacillota</taxon>
        <taxon>Clostridia</taxon>
        <taxon>Eubacteriales</taxon>
        <taxon>Desulfitobacteriaceae</taxon>
        <taxon>Desulfitobacterium</taxon>
    </lineage>
</organism>
<dbReference type="Pfam" id="PF09413">
    <property type="entry name" value="DUF2007"/>
    <property type="match status" value="1"/>
</dbReference>
<dbReference type="InterPro" id="IPR018551">
    <property type="entry name" value="DUF2007"/>
</dbReference>
<evidence type="ECO:0000259" key="1">
    <source>
        <dbReference type="Pfam" id="PF09413"/>
    </source>
</evidence>
<dbReference type="Gene3D" id="3.30.70.1530">
    <property type="entry name" value="Hypothetical protein rpa1041"/>
    <property type="match status" value="1"/>
</dbReference>
<sequence>MNKWVFLTNVTTEVEADIIIGLLEQEGILAQKAYPGAGNLKVTYGLINGVEIYVPEERAKQAREILSAENGH</sequence>
<gene>
    <name evidence="2" type="ORF">GX523_16805</name>
</gene>
<dbReference type="InterPro" id="IPR011322">
    <property type="entry name" value="N-reg_PII-like_a/b"/>
</dbReference>
<proteinExistence type="predicted"/>
<protein>
    <submittedName>
        <fullName evidence="2">DUF2007 domain-containing protein</fullName>
    </submittedName>
</protein>
<dbReference type="AlphaFoldDB" id="A0A7C6Z6E4"/>
<comment type="caution">
    <text evidence="2">The sequence shown here is derived from an EMBL/GenBank/DDBJ whole genome shotgun (WGS) entry which is preliminary data.</text>
</comment>
<dbReference type="EMBL" id="DUTF01000356">
    <property type="protein sequence ID" value="HHY28363.1"/>
    <property type="molecule type" value="Genomic_DNA"/>
</dbReference>
<dbReference type="SUPFAM" id="SSF54913">
    <property type="entry name" value="GlnB-like"/>
    <property type="match status" value="1"/>
</dbReference>